<evidence type="ECO:0008006" key="4">
    <source>
        <dbReference type="Google" id="ProtNLM"/>
    </source>
</evidence>
<feature type="transmembrane region" description="Helical" evidence="1">
    <location>
        <begin position="166"/>
        <end position="184"/>
    </location>
</feature>
<keyword evidence="1" id="KW-0812">Transmembrane</keyword>
<keyword evidence="1" id="KW-1133">Transmembrane helix</keyword>
<evidence type="ECO:0000256" key="1">
    <source>
        <dbReference type="SAM" id="Phobius"/>
    </source>
</evidence>
<comment type="caution">
    <text evidence="2">The sequence shown here is derived from an EMBL/GenBank/DDBJ whole genome shotgun (WGS) entry which is preliminary data.</text>
</comment>
<evidence type="ECO:0000313" key="3">
    <source>
        <dbReference type="Proteomes" id="UP001231924"/>
    </source>
</evidence>
<sequence>MRGEARLAAGSGLLFVVLFVTAMVLLARAPHLDDPDSAYTAFYAAGGDTLFVALGLYLVPLAGIAFLWHMTAIRSMLDTLTPRPSGMAHGLNLLAGTIFVTMLFAGTAAVGATAFAASRGGPPTVDPGTARALTAVGYGLVFVFAVRGAGMFVLTTTTLLHAGGVLGRAWAVVGWLLGAFLLLSVTNHPAALLVLPVWVVLVAVAVLVHRAPAPDPAPVPTPVVES</sequence>
<protein>
    <recommendedName>
        <fullName evidence="4">DUF4386 family protein</fullName>
    </recommendedName>
</protein>
<feature type="transmembrane region" description="Helical" evidence="1">
    <location>
        <begin position="7"/>
        <end position="29"/>
    </location>
</feature>
<reference evidence="2 3" key="1">
    <citation type="submission" date="2023-06" db="EMBL/GenBank/DDBJ databases">
        <title>Actinomycetospora Odt1-22.</title>
        <authorList>
            <person name="Supong K."/>
        </authorList>
    </citation>
    <scope>NUCLEOTIDE SEQUENCE [LARGE SCALE GENOMIC DNA]</scope>
    <source>
        <strain evidence="2 3">Odt1-22</strain>
    </source>
</reference>
<dbReference type="RefSeq" id="WP_286051589.1">
    <property type="nucleotide sequence ID" value="NZ_JASVWF010000001.1"/>
</dbReference>
<keyword evidence="3" id="KW-1185">Reference proteome</keyword>
<organism evidence="2 3">
    <name type="scientific">Actinomycetospora termitidis</name>
    <dbReference type="NCBI Taxonomy" id="3053470"/>
    <lineage>
        <taxon>Bacteria</taxon>
        <taxon>Bacillati</taxon>
        <taxon>Actinomycetota</taxon>
        <taxon>Actinomycetes</taxon>
        <taxon>Pseudonocardiales</taxon>
        <taxon>Pseudonocardiaceae</taxon>
        <taxon>Actinomycetospora</taxon>
    </lineage>
</organism>
<name>A0ABT7M6T4_9PSEU</name>
<dbReference type="Proteomes" id="UP001231924">
    <property type="component" value="Unassembled WGS sequence"/>
</dbReference>
<dbReference type="EMBL" id="JASVWF010000001">
    <property type="protein sequence ID" value="MDL5155507.1"/>
    <property type="molecule type" value="Genomic_DNA"/>
</dbReference>
<accession>A0ABT7M6T4</accession>
<feature type="transmembrane region" description="Helical" evidence="1">
    <location>
        <begin position="49"/>
        <end position="70"/>
    </location>
</feature>
<evidence type="ECO:0000313" key="2">
    <source>
        <dbReference type="EMBL" id="MDL5155507.1"/>
    </source>
</evidence>
<keyword evidence="1" id="KW-0472">Membrane</keyword>
<gene>
    <name evidence="2" type="ORF">QRT03_06055</name>
</gene>
<proteinExistence type="predicted"/>
<feature type="transmembrane region" description="Helical" evidence="1">
    <location>
        <begin position="190"/>
        <end position="208"/>
    </location>
</feature>
<feature type="transmembrane region" description="Helical" evidence="1">
    <location>
        <begin position="91"/>
        <end position="115"/>
    </location>
</feature>
<feature type="transmembrane region" description="Helical" evidence="1">
    <location>
        <begin position="135"/>
        <end position="154"/>
    </location>
</feature>